<keyword evidence="3" id="KW-1185">Reference proteome</keyword>
<sequence length="257" mass="28302">MGKLGPSRGDTGDFGYVDRDTGVFQVEGNIYSDMFAQYIPGVKMKDHPPVDAAIEEMRVITTSEVKQAGFNLSPEIGIEGIASGSIKGEWQFQNGKRGALLVMVKPRASVLPRDILLSTLWKIKELDGKELVTEITTCPAFALYLSDQNEDKISLSLEAKVPLAALAPGVTVGGSGGFNWSASKQSALHRRGSSSDGSYCYVPLFNLARKRSLIQRLFRDAPTEPEEAWMDAKQPWDILDEEGEEDPIEEEEEDDEE</sequence>
<feature type="region of interest" description="Disordered" evidence="1">
    <location>
        <begin position="224"/>
        <end position="257"/>
    </location>
</feature>
<comment type="caution">
    <text evidence="2">The sequence shown here is derived from an EMBL/GenBank/DDBJ whole genome shotgun (WGS) entry which is preliminary data.</text>
</comment>
<dbReference type="AlphaFoldDB" id="A0AAD5UXR5"/>
<evidence type="ECO:0000313" key="3">
    <source>
        <dbReference type="Proteomes" id="UP001212997"/>
    </source>
</evidence>
<evidence type="ECO:0000313" key="2">
    <source>
        <dbReference type="EMBL" id="KAJ3480627.1"/>
    </source>
</evidence>
<dbReference type="Proteomes" id="UP001212997">
    <property type="component" value="Unassembled WGS sequence"/>
</dbReference>
<protein>
    <submittedName>
        <fullName evidence="2">Uncharacterized protein</fullName>
    </submittedName>
</protein>
<gene>
    <name evidence="2" type="ORF">NLI96_g8214</name>
</gene>
<dbReference type="EMBL" id="JANAWD010000364">
    <property type="protein sequence ID" value="KAJ3480627.1"/>
    <property type="molecule type" value="Genomic_DNA"/>
</dbReference>
<reference evidence="2" key="1">
    <citation type="submission" date="2022-07" db="EMBL/GenBank/DDBJ databases">
        <title>Genome Sequence of Physisporinus lineatus.</title>
        <authorList>
            <person name="Buettner E."/>
        </authorList>
    </citation>
    <scope>NUCLEOTIDE SEQUENCE</scope>
    <source>
        <strain evidence="2">VT162</strain>
    </source>
</reference>
<accession>A0AAD5UXR5</accession>
<proteinExistence type="predicted"/>
<feature type="compositionally biased region" description="Acidic residues" evidence="1">
    <location>
        <begin position="238"/>
        <end position="257"/>
    </location>
</feature>
<organism evidence="2 3">
    <name type="scientific">Meripilus lineatus</name>
    <dbReference type="NCBI Taxonomy" id="2056292"/>
    <lineage>
        <taxon>Eukaryota</taxon>
        <taxon>Fungi</taxon>
        <taxon>Dikarya</taxon>
        <taxon>Basidiomycota</taxon>
        <taxon>Agaricomycotina</taxon>
        <taxon>Agaricomycetes</taxon>
        <taxon>Polyporales</taxon>
        <taxon>Meripilaceae</taxon>
        <taxon>Meripilus</taxon>
    </lineage>
</organism>
<name>A0AAD5UXR5_9APHY</name>
<evidence type="ECO:0000256" key="1">
    <source>
        <dbReference type="SAM" id="MobiDB-lite"/>
    </source>
</evidence>